<comment type="subcellular location">
    <subcellularLocation>
        <location evidence="1 8">Cell membrane</location>
        <topology evidence="1 8">Multi-pass membrane protein</topology>
    </subcellularLocation>
</comment>
<organism evidence="10 11">
    <name type="scientific">Cicer arietinum</name>
    <name type="common">Chickpea</name>
    <name type="synonym">Garbanzo</name>
    <dbReference type="NCBI Taxonomy" id="3827"/>
    <lineage>
        <taxon>Eukaryota</taxon>
        <taxon>Viridiplantae</taxon>
        <taxon>Streptophyta</taxon>
        <taxon>Embryophyta</taxon>
        <taxon>Tracheophyta</taxon>
        <taxon>Spermatophyta</taxon>
        <taxon>Magnoliopsida</taxon>
        <taxon>eudicotyledons</taxon>
        <taxon>Gunneridae</taxon>
        <taxon>Pentapetalae</taxon>
        <taxon>rosids</taxon>
        <taxon>fabids</taxon>
        <taxon>Fabales</taxon>
        <taxon>Fabaceae</taxon>
        <taxon>Papilionoideae</taxon>
        <taxon>50 kb inversion clade</taxon>
        <taxon>NPAAA clade</taxon>
        <taxon>Hologalegina</taxon>
        <taxon>IRL clade</taxon>
        <taxon>Cicereae</taxon>
        <taxon>Cicer</taxon>
    </lineage>
</organism>
<keyword evidence="5 8" id="KW-0812">Transmembrane</keyword>
<dbReference type="GeneID" id="101502497"/>
<dbReference type="OrthoDB" id="1881155at2759"/>
<dbReference type="PANTHER" id="PTHR32021:SF30">
    <property type="entry name" value="CASP-LIKE PROTEIN 5C1"/>
    <property type="match status" value="1"/>
</dbReference>
<reference evidence="11" key="2">
    <citation type="submission" date="2025-08" db="UniProtKB">
        <authorList>
            <consortium name="RefSeq"/>
        </authorList>
    </citation>
    <scope>IDENTIFICATION</scope>
    <source>
        <tissue evidence="11">Etiolated seedlings</tissue>
    </source>
</reference>
<comment type="similarity">
    <text evidence="2 8">Belongs to the Casparian strip membrane proteins (CASP) family.</text>
</comment>
<dbReference type="Proteomes" id="UP000087171">
    <property type="component" value="Chromosome Ca7"/>
</dbReference>
<dbReference type="AlphaFoldDB" id="A0A1S2YSJ0"/>
<feature type="transmembrane region" description="Helical" evidence="8">
    <location>
        <begin position="124"/>
        <end position="149"/>
    </location>
</feature>
<dbReference type="KEGG" id="cam:101502497"/>
<dbReference type="STRING" id="3827.A0A1S2YSJ0"/>
<evidence type="ECO:0000259" key="9">
    <source>
        <dbReference type="Pfam" id="PF04535"/>
    </source>
</evidence>
<keyword evidence="10" id="KW-1185">Reference proteome</keyword>
<feature type="transmembrane region" description="Helical" evidence="8">
    <location>
        <begin position="79"/>
        <end position="104"/>
    </location>
</feature>
<comment type="subunit">
    <text evidence="3 8">Homodimer and heterodimers.</text>
</comment>
<reference evidence="10" key="1">
    <citation type="journal article" date="2013" name="Nat. Biotechnol.">
        <title>Draft genome sequence of chickpea (Cicer arietinum) provides a resource for trait improvement.</title>
        <authorList>
            <person name="Varshney R.K."/>
            <person name="Song C."/>
            <person name="Saxena R.K."/>
            <person name="Azam S."/>
            <person name="Yu S."/>
            <person name="Sharpe A.G."/>
            <person name="Cannon S."/>
            <person name="Baek J."/>
            <person name="Rosen B.D."/>
            <person name="Tar'an B."/>
            <person name="Millan T."/>
            <person name="Zhang X."/>
            <person name="Ramsay L.D."/>
            <person name="Iwata A."/>
            <person name="Wang Y."/>
            <person name="Nelson W."/>
            <person name="Farmer A.D."/>
            <person name="Gaur P.M."/>
            <person name="Soderlund C."/>
            <person name="Penmetsa R.V."/>
            <person name="Xu C."/>
            <person name="Bharti A.K."/>
            <person name="He W."/>
            <person name="Winter P."/>
            <person name="Zhao S."/>
            <person name="Hane J.K."/>
            <person name="Carrasquilla-Garcia N."/>
            <person name="Condie J.A."/>
            <person name="Upadhyaya H.D."/>
            <person name="Luo M.C."/>
            <person name="Thudi M."/>
            <person name="Gowda C.L."/>
            <person name="Singh N.P."/>
            <person name="Lichtenzveig J."/>
            <person name="Gali K.K."/>
            <person name="Rubio J."/>
            <person name="Nadarajan N."/>
            <person name="Dolezel J."/>
            <person name="Bansal K.C."/>
            <person name="Xu X."/>
            <person name="Edwards D."/>
            <person name="Zhang G."/>
            <person name="Kahl G."/>
            <person name="Gil J."/>
            <person name="Singh K.B."/>
            <person name="Datta S.K."/>
            <person name="Jackson S.A."/>
            <person name="Wang J."/>
            <person name="Cook D.R."/>
        </authorList>
    </citation>
    <scope>NUCLEOTIDE SEQUENCE [LARGE SCALE GENOMIC DNA]</scope>
    <source>
        <strain evidence="10">cv. CDC Frontier</strain>
    </source>
</reference>
<keyword evidence="4 8" id="KW-1003">Cell membrane</keyword>
<evidence type="ECO:0000313" key="10">
    <source>
        <dbReference type="Proteomes" id="UP000087171"/>
    </source>
</evidence>
<evidence type="ECO:0000256" key="2">
    <source>
        <dbReference type="ARBA" id="ARBA00007651"/>
    </source>
</evidence>
<evidence type="ECO:0000256" key="4">
    <source>
        <dbReference type="ARBA" id="ARBA00022475"/>
    </source>
</evidence>
<evidence type="ECO:0000313" key="11">
    <source>
        <dbReference type="RefSeq" id="XP_004509220.1"/>
    </source>
</evidence>
<sequence>MEEMPGALGTSSSFALRLGQIVFSSASLFFMCLDVDFYGYSAFCFLVMVMGLVISWSSTLLVVDAYYIFIKCLPRQRRCILMLTLGDMVLSYLLLAAACSTASVTDLLLVADKSYCPGKLCSRYQISAAMAFLAWFLSSASCLFNFWIFPSL</sequence>
<dbReference type="eggNOG" id="ENOG502RZFM">
    <property type="taxonomic scope" value="Eukaryota"/>
</dbReference>
<evidence type="ECO:0000256" key="7">
    <source>
        <dbReference type="ARBA" id="ARBA00023136"/>
    </source>
</evidence>
<evidence type="ECO:0000256" key="8">
    <source>
        <dbReference type="RuleBase" id="RU361233"/>
    </source>
</evidence>
<feature type="transmembrane region" description="Helical" evidence="8">
    <location>
        <begin position="37"/>
        <end position="67"/>
    </location>
</feature>
<keyword evidence="7 8" id="KW-0472">Membrane</keyword>
<dbReference type="PANTHER" id="PTHR32021">
    <property type="entry name" value="CASP-LIKE PROTEIN 5B3"/>
    <property type="match status" value="1"/>
</dbReference>
<evidence type="ECO:0000256" key="1">
    <source>
        <dbReference type="ARBA" id="ARBA00004651"/>
    </source>
</evidence>
<dbReference type="Pfam" id="PF04535">
    <property type="entry name" value="CASP_dom"/>
    <property type="match status" value="1"/>
</dbReference>
<protein>
    <recommendedName>
        <fullName evidence="8">CASP-like protein</fullName>
    </recommendedName>
</protein>
<dbReference type="PaxDb" id="3827-XP_004509220.1"/>
<name>A0A1S2YSJ0_CICAR</name>
<feature type="domain" description="Casparian strip membrane protein" evidence="9">
    <location>
        <begin position="9"/>
        <end position="137"/>
    </location>
</feature>
<dbReference type="InterPro" id="IPR006702">
    <property type="entry name" value="CASP_dom"/>
</dbReference>
<evidence type="ECO:0000256" key="3">
    <source>
        <dbReference type="ARBA" id="ARBA00011489"/>
    </source>
</evidence>
<keyword evidence="6 8" id="KW-1133">Transmembrane helix</keyword>
<dbReference type="RefSeq" id="XP_004509220.1">
    <property type="nucleotide sequence ID" value="XM_004509163.3"/>
</dbReference>
<gene>
    <name evidence="11" type="primary">LOC101502497</name>
</gene>
<evidence type="ECO:0000256" key="6">
    <source>
        <dbReference type="ARBA" id="ARBA00022989"/>
    </source>
</evidence>
<accession>A0A1S2YSJ0</accession>
<dbReference type="GO" id="GO:0005886">
    <property type="term" value="C:plasma membrane"/>
    <property type="evidence" value="ECO:0007669"/>
    <property type="project" value="UniProtKB-SubCell"/>
</dbReference>
<dbReference type="InterPro" id="IPR045009">
    <property type="entry name" value="CASPL-5"/>
</dbReference>
<evidence type="ECO:0000256" key="5">
    <source>
        <dbReference type="ARBA" id="ARBA00022692"/>
    </source>
</evidence>
<feature type="transmembrane region" description="Helical" evidence="8">
    <location>
        <begin position="12"/>
        <end position="31"/>
    </location>
</feature>
<proteinExistence type="inferred from homology"/>